<accession>A0A131Y500</accession>
<dbReference type="SUPFAM" id="SSF56672">
    <property type="entry name" value="DNA/RNA polymerases"/>
    <property type="match status" value="1"/>
</dbReference>
<dbReference type="PANTHER" id="PTHR31635">
    <property type="entry name" value="REVERSE TRANSCRIPTASE DOMAIN-CONTAINING PROTEIN-RELATED"/>
    <property type="match status" value="1"/>
</dbReference>
<organism evidence="2">
    <name type="scientific">Ixodes ricinus</name>
    <name type="common">Common tick</name>
    <name type="synonym">Acarus ricinus</name>
    <dbReference type="NCBI Taxonomy" id="34613"/>
    <lineage>
        <taxon>Eukaryota</taxon>
        <taxon>Metazoa</taxon>
        <taxon>Ecdysozoa</taxon>
        <taxon>Arthropoda</taxon>
        <taxon>Chelicerata</taxon>
        <taxon>Arachnida</taxon>
        <taxon>Acari</taxon>
        <taxon>Parasitiformes</taxon>
        <taxon>Ixodida</taxon>
        <taxon>Ixodoidea</taxon>
        <taxon>Ixodidae</taxon>
        <taxon>Ixodinae</taxon>
        <taxon>Ixodes</taxon>
    </lineage>
</organism>
<sequence>MQLARSLRVGTLNVRGLCARRRQYQVNRLLIEKDLDIVAVQETKMESEAQTESMVRIFEARYDVCVSYAVGNSGGCLLLLRKSLGTVEQVVSCESGRFVMCDFLSSSHKFRVLCVYAPTRMNERLMFFEHLEQYVQTDRLVIFLGDFNCVCAPQDRSNNARYRDASTIFLSNMVEQYGMEDVGHSVSGTSSMRFTHFQGASHARLDRAYVSLDLVGACKKYTVEPVSFSDHCLVSFMLCAAKEAPNKFTWHLWKLNSQLLGDEFFVKGVRKKLNELRGLDENFGTRWELFKQEIKMSAIERSSLIKHVERKEMKELQGLLDQLVREECLSPVIFSDDISNLKKRLEALDTERFQGAMVRARLKRLSLGELPTKRALGIEKKYASKNEICEIFYQGRVSGDKDVIERAFVDYYTELFKYRAPQKTEFKGIFLPLMPTLDNELKERLEQPIELSEIERAIDNLQQGKSPGPDGLGADFYKAFKEDVAPFLHGVIREAYHLGILPPSFLNTHTVFIPKSDDPAKLRQVSSYRPITLTNVDYKILMKVLAERLQSVIAKIVGPHQTCGIKGRSIVTNVHVARSVLECCDAMERRVAVLQIDFEKAFDRVSHEILFSILEHVNVGSILIEGLRMAYQNCATRLIVNKRVSDRVPLFSSVRQGCPLSPLLFCVFLEPFCLRVIRSKQICGFKLQASEVRILSYADDVAVFCTDKESVKEAVEVTVMFCENTCSSVNWQKCLGFWHGNWPSMPPVFERIQWSVTPVRYLGVPLEYYRASDQFWREETETLRAKAEKWRGNAMSIFARATICNTFLAAKLWYVLQVIHCSRINIQRMHRVFAVFVWSSSWERMCRTNIFRRVKDGGLGLTHMFIRQLVNRFLFLRDQKDPFLRTVIQLRLYNVLPEFVVASCDDCFSGAYGYFKEVVCAYRFLATRFSLEYLSEVSRKRLSRDLIDLLFPVPLYRSRYSAGPGLNVLKRVKKMVVPANVKTFFFKLHSETLPVKTWLIAKGVPTAWSEHCVLCKQPESIEHVFLDCWDAVFFWDVLQRTLKKDLPLSPHGIRYLSVEGMGTVPYDLIMLLGLHSIWQCRMAVRHADINVRPVYKYFVETVCHLQEVMKMQQPSPEWLPVLEELATIKDF</sequence>
<dbReference type="AlphaFoldDB" id="A0A131Y500"/>
<dbReference type="InterPro" id="IPR036691">
    <property type="entry name" value="Endo/exonu/phosph_ase_sf"/>
</dbReference>
<evidence type="ECO:0000313" key="2">
    <source>
        <dbReference type="EMBL" id="JAP73460.1"/>
    </source>
</evidence>
<dbReference type="EMBL" id="GEFM01002336">
    <property type="protein sequence ID" value="JAP73460.1"/>
    <property type="molecule type" value="mRNA"/>
</dbReference>
<evidence type="ECO:0000259" key="1">
    <source>
        <dbReference type="PROSITE" id="PS50878"/>
    </source>
</evidence>
<dbReference type="PANTHER" id="PTHR31635:SF196">
    <property type="entry name" value="REVERSE TRANSCRIPTASE DOMAIN-CONTAINING PROTEIN-RELATED"/>
    <property type="match status" value="1"/>
</dbReference>
<dbReference type="CDD" id="cd01650">
    <property type="entry name" value="RT_nLTR_like"/>
    <property type="match status" value="1"/>
</dbReference>
<dbReference type="InterPro" id="IPR043502">
    <property type="entry name" value="DNA/RNA_pol_sf"/>
</dbReference>
<dbReference type="Gene3D" id="3.60.10.10">
    <property type="entry name" value="Endonuclease/exonuclease/phosphatase"/>
    <property type="match status" value="1"/>
</dbReference>
<dbReference type="Pfam" id="PF13966">
    <property type="entry name" value="zf-RVT"/>
    <property type="match status" value="1"/>
</dbReference>
<feature type="non-terminal residue" evidence="2">
    <location>
        <position position="1131"/>
    </location>
</feature>
<dbReference type="InterPro" id="IPR026960">
    <property type="entry name" value="RVT-Znf"/>
</dbReference>
<dbReference type="GO" id="GO:0071897">
    <property type="term" value="P:DNA biosynthetic process"/>
    <property type="evidence" value="ECO:0007669"/>
    <property type="project" value="UniProtKB-ARBA"/>
</dbReference>
<name>A0A131Y500_IXORI</name>
<reference evidence="2" key="1">
    <citation type="submission" date="2016-02" db="EMBL/GenBank/DDBJ databases">
        <title>RNAseq analyses of the midgut from blood- or serum-fed Ixodes ricinus ticks.</title>
        <authorList>
            <person name="Perner J."/>
            <person name="Provaznik J."/>
            <person name="Schrenkova J."/>
            <person name="Urbanova V."/>
            <person name="Ribeiro J.M."/>
            <person name="Kopacek P."/>
        </authorList>
    </citation>
    <scope>NUCLEOTIDE SEQUENCE</scope>
    <source>
        <tissue evidence="2">Gut</tissue>
    </source>
</reference>
<dbReference type="Pfam" id="PF00078">
    <property type="entry name" value="RVT_1"/>
    <property type="match status" value="1"/>
</dbReference>
<dbReference type="InterPro" id="IPR000477">
    <property type="entry name" value="RT_dom"/>
</dbReference>
<dbReference type="Pfam" id="PF03372">
    <property type="entry name" value="Exo_endo_phos"/>
    <property type="match status" value="1"/>
</dbReference>
<dbReference type="GO" id="GO:0003824">
    <property type="term" value="F:catalytic activity"/>
    <property type="evidence" value="ECO:0007669"/>
    <property type="project" value="InterPro"/>
</dbReference>
<proteinExistence type="evidence at transcript level"/>
<dbReference type="InterPro" id="IPR005135">
    <property type="entry name" value="Endo/exonuclease/phosphatase"/>
</dbReference>
<feature type="domain" description="Reverse transcriptase" evidence="1">
    <location>
        <begin position="494"/>
        <end position="766"/>
    </location>
</feature>
<dbReference type="CDD" id="cd09076">
    <property type="entry name" value="L1-EN"/>
    <property type="match status" value="1"/>
</dbReference>
<dbReference type="PROSITE" id="PS50878">
    <property type="entry name" value="RT_POL"/>
    <property type="match status" value="1"/>
</dbReference>
<dbReference type="SUPFAM" id="SSF56219">
    <property type="entry name" value="DNase I-like"/>
    <property type="match status" value="1"/>
</dbReference>
<protein>
    <submittedName>
        <fullName evidence="2">Putative tick transposon</fullName>
    </submittedName>
</protein>